<protein>
    <submittedName>
        <fullName evidence="2">ArsC family transcriptional regulator</fullName>
    </submittedName>
</protein>
<dbReference type="Proteomes" id="UP000242263">
    <property type="component" value="Unassembled WGS sequence"/>
</dbReference>
<dbReference type="InterPro" id="IPR006504">
    <property type="entry name" value="Tscrpt_reg_Spx/MgsR"/>
</dbReference>
<reference evidence="2 3" key="1">
    <citation type="submission" date="2017-12" db="EMBL/GenBank/DDBJ databases">
        <title>Phylogenetic diversity of female urinary microbiome.</title>
        <authorList>
            <person name="Thomas-White K."/>
            <person name="Wolfe A.J."/>
        </authorList>
    </citation>
    <scope>NUCLEOTIDE SEQUENCE [LARGE SCALE GENOMIC DNA]</scope>
    <source>
        <strain evidence="2 3">UMB0064</strain>
    </source>
</reference>
<evidence type="ECO:0000256" key="1">
    <source>
        <dbReference type="PROSITE-ProRule" id="PRU01282"/>
    </source>
</evidence>
<proteinExistence type="inferred from homology"/>
<dbReference type="Gene3D" id="3.40.30.10">
    <property type="entry name" value="Glutaredoxin"/>
    <property type="match status" value="1"/>
</dbReference>
<sequence>MSTSYTVLCHPRCSTCKKALAWLDEHDIEYTWRRIIEENPTTDELSQWTAESNLSIRRFFNTSGMAYRSAHIKDQLDDWEKNLSAEQVRAQAVELLATDGMLCKRPLLIDAQGHFVAVGFKESEWQAALL</sequence>
<dbReference type="NCBIfam" id="TIGR01617">
    <property type="entry name" value="arsC_related"/>
    <property type="match status" value="1"/>
</dbReference>
<comment type="similarity">
    <text evidence="1">Belongs to the ArsC family.</text>
</comment>
<dbReference type="Pfam" id="PF03960">
    <property type="entry name" value="ArsC"/>
    <property type="match status" value="1"/>
</dbReference>
<name>A0A2I1M363_9BIFI</name>
<dbReference type="CDD" id="cd03036">
    <property type="entry name" value="ArsC_like"/>
    <property type="match status" value="1"/>
</dbReference>
<gene>
    <name evidence="2" type="ORF">CYJ32_06440</name>
</gene>
<dbReference type="PANTHER" id="PTHR30041">
    <property type="entry name" value="ARSENATE REDUCTASE"/>
    <property type="match status" value="1"/>
</dbReference>
<dbReference type="SUPFAM" id="SSF52833">
    <property type="entry name" value="Thioredoxin-like"/>
    <property type="match status" value="1"/>
</dbReference>
<dbReference type="InterPro" id="IPR006660">
    <property type="entry name" value="Arsenate_reductase-like"/>
</dbReference>
<accession>A0A2I1M363</accession>
<organism evidence="2 3">
    <name type="scientific">Alloscardovia omnicolens</name>
    <dbReference type="NCBI Taxonomy" id="419015"/>
    <lineage>
        <taxon>Bacteria</taxon>
        <taxon>Bacillati</taxon>
        <taxon>Actinomycetota</taxon>
        <taxon>Actinomycetes</taxon>
        <taxon>Bifidobacteriales</taxon>
        <taxon>Bifidobacteriaceae</taxon>
        <taxon>Alloscardovia</taxon>
    </lineage>
</organism>
<dbReference type="InterPro" id="IPR036249">
    <property type="entry name" value="Thioredoxin-like_sf"/>
</dbReference>
<comment type="caution">
    <text evidence="2">The sequence shown here is derived from an EMBL/GenBank/DDBJ whole genome shotgun (WGS) entry which is preliminary data.</text>
</comment>
<dbReference type="PROSITE" id="PS51353">
    <property type="entry name" value="ARSC"/>
    <property type="match status" value="1"/>
</dbReference>
<dbReference type="RefSeq" id="WP_049217727.1">
    <property type="nucleotide sequence ID" value="NZ_JVKN01000019.1"/>
</dbReference>
<evidence type="ECO:0000313" key="3">
    <source>
        <dbReference type="Proteomes" id="UP000242263"/>
    </source>
</evidence>
<evidence type="ECO:0000313" key="2">
    <source>
        <dbReference type="EMBL" id="PKZ14571.1"/>
    </source>
</evidence>
<dbReference type="PANTHER" id="PTHR30041:SF8">
    <property type="entry name" value="PROTEIN YFFB"/>
    <property type="match status" value="1"/>
</dbReference>
<dbReference type="EMBL" id="PKGU01000004">
    <property type="protein sequence ID" value="PKZ14571.1"/>
    <property type="molecule type" value="Genomic_DNA"/>
</dbReference>
<dbReference type="AlphaFoldDB" id="A0A2I1M363"/>